<accession>A0A9D1NFZ0</accession>
<feature type="non-terminal residue" evidence="3">
    <location>
        <position position="251"/>
    </location>
</feature>
<dbReference type="EMBL" id="DVOF01000035">
    <property type="protein sequence ID" value="HIV02166.1"/>
    <property type="molecule type" value="Genomic_DNA"/>
</dbReference>
<dbReference type="Pfam" id="PF12728">
    <property type="entry name" value="HTH_17"/>
    <property type="match status" value="1"/>
</dbReference>
<name>A0A9D1NFZ0_9FIRM</name>
<dbReference type="InterPro" id="IPR013783">
    <property type="entry name" value="Ig-like_fold"/>
</dbReference>
<dbReference type="InterPro" id="IPR032260">
    <property type="entry name" value="DUF5060"/>
</dbReference>
<protein>
    <submittedName>
        <fullName evidence="3">DUF5060 domain-containing protein</fullName>
    </submittedName>
</protein>
<gene>
    <name evidence="3" type="ORF">IAC74_01225</name>
</gene>
<dbReference type="InterPro" id="IPR009061">
    <property type="entry name" value="DNA-bd_dom_put_sf"/>
</dbReference>
<dbReference type="SUPFAM" id="SSF46955">
    <property type="entry name" value="Putative DNA-binding domain"/>
    <property type="match status" value="1"/>
</dbReference>
<evidence type="ECO:0000313" key="4">
    <source>
        <dbReference type="Proteomes" id="UP000886743"/>
    </source>
</evidence>
<dbReference type="Pfam" id="PF16586">
    <property type="entry name" value="DUF5060"/>
    <property type="match status" value="1"/>
</dbReference>
<comment type="caution">
    <text evidence="3">The sequence shown here is derived from an EMBL/GenBank/DDBJ whole genome shotgun (WGS) entry which is preliminary data.</text>
</comment>
<evidence type="ECO:0000259" key="1">
    <source>
        <dbReference type="Pfam" id="PF12728"/>
    </source>
</evidence>
<feature type="domain" description="Helix-turn-helix" evidence="1">
    <location>
        <begin position="10"/>
        <end position="56"/>
    </location>
</feature>
<reference evidence="3" key="2">
    <citation type="journal article" date="2021" name="PeerJ">
        <title>Extensive microbial diversity within the chicken gut microbiome revealed by metagenomics and culture.</title>
        <authorList>
            <person name="Gilroy R."/>
            <person name="Ravi A."/>
            <person name="Getino M."/>
            <person name="Pursley I."/>
            <person name="Horton D.L."/>
            <person name="Alikhan N.F."/>
            <person name="Baker D."/>
            <person name="Gharbi K."/>
            <person name="Hall N."/>
            <person name="Watson M."/>
            <person name="Adriaenssens E.M."/>
            <person name="Foster-Nyarko E."/>
            <person name="Jarju S."/>
            <person name="Secka A."/>
            <person name="Antonio M."/>
            <person name="Oren A."/>
            <person name="Chaudhuri R.R."/>
            <person name="La Ragione R."/>
            <person name="Hildebrand F."/>
            <person name="Pallen M.J."/>
        </authorList>
    </citation>
    <scope>NUCLEOTIDE SEQUENCE</scope>
    <source>
        <strain evidence="3">4920</strain>
    </source>
</reference>
<organism evidence="3 4">
    <name type="scientific">Candidatus Aphodoplasma excrementigallinarum</name>
    <dbReference type="NCBI Taxonomy" id="2840673"/>
    <lineage>
        <taxon>Bacteria</taxon>
        <taxon>Bacillati</taxon>
        <taxon>Bacillota</taxon>
        <taxon>Clostridia</taxon>
        <taxon>Eubacteriales</taxon>
        <taxon>Candidatus Aphodoplasma</taxon>
    </lineage>
</organism>
<sequence length="251" mass="29506">MDKKEEVIGIAEAAGFLHMKPAVLRKWMQLREDIPAHRIGRRWRFKRSELEEWASRIKKRCAPDIRAVEQYGIFECTIHRKPETPYPYGETELFVTFVSEHGSSVAFWGFYDGDAIWKIRFMPTELGMWHYCAHFSDDTETEFYGAFHCVPGEIPGMIGTDCQNPMWFGYSSGEHFFMRSFHVGDCFFADNWPDSSRTAFLDWAEQQGYNTLSIASFFINRQTYRRGMGWNTPSLWPIDPKEYRKAEKILD</sequence>
<evidence type="ECO:0000313" key="3">
    <source>
        <dbReference type="EMBL" id="HIV02166.1"/>
    </source>
</evidence>
<dbReference type="Gene3D" id="2.60.40.10">
    <property type="entry name" value="Immunoglobulins"/>
    <property type="match status" value="1"/>
</dbReference>
<dbReference type="InterPro" id="IPR041657">
    <property type="entry name" value="HTH_17"/>
</dbReference>
<dbReference type="AlphaFoldDB" id="A0A9D1NFZ0"/>
<proteinExistence type="predicted"/>
<evidence type="ECO:0000259" key="2">
    <source>
        <dbReference type="Pfam" id="PF16586"/>
    </source>
</evidence>
<feature type="domain" description="DUF5060" evidence="2">
    <location>
        <begin position="68"/>
        <end position="135"/>
    </location>
</feature>
<reference evidence="3" key="1">
    <citation type="submission" date="2020-10" db="EMBL/GenBank/DDBJ databases">
        <authorList>
            <person name="Gilroy R."/>
        </authorList>
    </citation>
    <scope>NUCLEOTIDE SEQUENCE</scope>
    <source>
        <strain evidence="3">4920</strain>
    </source>
</reference>
<dbReference type="Proteomes" id="UP000886743">
    <property type="component" value="Unassembled WGS sequence"/>
</dbReference>